<dbReference type="EMBL" id="JAOXML010000009">
    <property type="protein sequence ID" value="MCV4377624.1"/>
    <property type="molecule type" value="Genomic_DNA"/>
</dbReference>
<keyword evidence="3" id="KW-1185">Reference proteome</keyword>
<evidence type="ECO:0000259" key="1">
    <source>
        <dbReference type="Pfam" id="PF14220"/>
    </source>
</evidence>
<dbReference type="Pfam" id="PF14220">
    <property type="entry name" value="DUF4329"/>
    <property type="match status" value="1"/>
</dbReference>
<dbReference type="Proteomes" id="UP001207294">
    <property type="component" value="Unassembled WGS sequence"/>
</dbReference>
<evidence type="ECO:0000313" key="3">
    <source>
        <dbReference type="Proteomes" id="UP001207294"/>
    </source>
</evidence>
<evidence type="ECO:0000313" key="2">
    <source>
        <dbReference type="EMBL" id="MCV4377624.1"/>
    </source>
</evidence>
<feature type="domain" description="DUF4329" evidence="1">
    <location>
        <begin position="31"/>
        <end position="166"/>
    </location>
</feature>
<proteinExistence type="predicted"/>
<reference evidence="2 3" key="1">
    <citation type="submission" date="2022-10" db="EMBL/GenBank/DDBJ databases">
        <title>Characterization of Pseudomonas capsici strains from pepper and tomato in Georgia.</title>
        <authorList>
            <person name="Zhao M."/>
            <person name="Dutta B."/>
        </authorList>
    </citation>
    <scope>NUCLEOTIDE SEQUENCE [LARGE SCALE GENOMIC DNA]</scope>
    <source>
        <strain evidence="2 3">Pc20-5</strain>
    </source>
</reference>
<sequence>MQPRLRRPRRSVVYSSHPRMPLLSEPFDHPDDAARHVHEVIGSRRDREYGGFILVRDDGKYVATEPMAGKTFQFDPNDVFPSHEREGYVFYPVGHSDYAIYHSHPSFAAGLDVWPESEKDTYPNSLSVADIHAVIDDHAYSSVTYLSGPDGSLIKYTLSHSSAEKALFARVSGPADRPHQCELSEMYRALRAQTLMPSDVVRLLASAGDLQVVVTSRLWGRPGKVANDWRPYPEMPATAICDAVWPPAPLFLSPEFSTADEAACYVHARIRTLAHPQAIGFLLMNPQRNLYRAAEPVMSDGSMVYAPCSVFHPDEYYRPPLPEGYRIDGMYFSPDTVVPAGGRQEGRHFFQPDDLHRMFEYRHVPVRRSKLVPVRYGFTMSEVYFSSPDGALLGYTPSRSVDEYRLLRQVSRIYSGSESIQAQLAAGTLQSSGFVRMVARAGRLRVIQISRNWPKVGVIAPSVSGSGS</sequence>
<dbReference type="InterPro" id="IPR025479">
    <property type="entry name" value="DUF4329"/>
</dbReference>
<accession>A0ABT3BXQ9</accession>
<dbReference type="RefSeq" id="WP_263943207.1">
    <property type="nucleotide sequence ID" value="NZ_JAOXMH010000011.1"/>
</dbReference>
<comment type="caution">
    <text evidence="2">The sequence shown here is derived from an EMBL/GenBank/DDBJ whole genome shotgun (WGS) entry which is preliminary data.</text>
</comment>
<protein>
    <submittedName>
        <fullName evidence="2">DUF4329 domain-containing protein</fullName>
    </submittedName>
</protein>
<organism evidence="2 3">
    <name type="scientific">Pseudomonas capsici</name>
    <dbReference type="NCBI Taxonomy" id="2810614"/>
    <lineage>
        <taxon>Bacteria</taxon>
        <taxon>Pseudomonadati</taxon>
        <taxon>Pseudomonadota</taxon>
        <taxon>Gammaproteobacteria</taxon>
        <taxon>Pseudomonadales</taxon>
        <taxon>Pseudomonadaceae</taxon>
        <taxon>Pseudomonas</taxon>
    </lineage>
</organism>
<gene>
    <name evidence="2" type="ORF">OH718_13560</name>
</gene>
<name>A0ABT3BXQ9_9PSED</name>